<keyword evidence="10" id="KW-0645">Protease</keyword>
<dbReference type="GO" id="GO:0008658">
    <property type="term" value="F:penicillin binding"/>
    <property type="evidence" value="ECO:0007669"/>
    <property type="project" value="InterPro"/>
</dbReference>
<evidence type="ECO:0000256" key="3">
    <source>
        <dbReference type="ARBA" id="ARBA00007090"/>
    </source>
</evidence>
<organism evidence="31 32">
    <name type="scientific">Rhodopila globiformis</name>
    <name type="common">Rhodopseudomonas globiformis</name>
    <dbReference type="NCBI Taxonomy" id="1071"/>
    <lineage>
        <taxon>Bacteria</taxon>
        <taxon>Pseudomonadati</taxon>
        <taxon>Pseudomonadota</taxon>
        <taxon>Alphaproteobacteria</taxon>
        <taxon>Acetobacterales</taxon>
        <taxon>Acetobacteraceae</taxon>
        <taxon>Rhodopila</taxon>
    </lineage>
</organism>
<keyword evidence="19" id="KW-0472">Membrane</keyword>
<evidence type="ECO:0000256" key="5">
    <source>
        <dbReference type="ARBA" id="ARBA00012448"/>
    </source>
</evidence>
<dbReference type="Proteomes" id="UP000239724">
    <property type="component" value="Unassembled WGS sequence"/>
</dbReference>
<evidence type="ECO:0000256" key="4">
    <source>
        <dbReference type="ARBA" id="ARBA00007739"/>
    </source>
</evidence>
<dbReference type="SUPFAM" id="SSF56601">
    <property type="entry name" value="beta-lactamase/transpeptidase-like"/>
    <property type="match status" value="1"/>
</dbReference>
<dbReference type="GO" id="GO:0006508">
    <property type="term" value="P:proteolysis"/>
    <property type="evidence" value="ECO:0007669"/>
    <property type="project" value="UniProtKB-KW"/>
</dbReference>
<feature type="domain" description="Penicillin-binding protein transpeptidase" evidence="28">
    <location>
        <begin position="462"/>
        <end position="749"/>
    </location>
</feature>
<evidence type="ECO:0000256" key="27">
    <source>
        <dbReference type="SAM" id="MobiDB-lite"/>
    </source>
</evidence>
<evidence type="ECO:0000259" key="28">
    <source>
        <dbReference type="Pfam" id="PF00905"/>
    </source>
</evidence>
<dbReference type="InterPro" id="IPR012340">
    <property type="entry name" value="NA-bd_OB-fold"/>
</dbReference>
<dbReference type="InterPro" id="IPR036950">
    <property type="entry name" value="PBP_transglycosylase"/>
</dbReference>
<comment type="similarity">
    <text evidence="3">In the C-terminal section; belongs to the transpeptidase family.</text>
</comment>
<keyword evidence="11" id="KW-0328">Glycosyltransferase</keyword>
<keyword evidence="18" id="KW-1133">Transmembrane helix</keyword>
<keyword evidence="20" id="KW-0046">Antibiotic resistance</keyword>
<keyword evidence="12" id="KW-0808">Transferase</keyword>
<comment type="pathway">
    <text evidence="2">Cell wall biogenesis; peptidoglycan biosynthesis.</text>
</comment>
<evidence type="ECO:0000259" key="29">
    <source>
        <dbReference type="Pfam" id="PF00912"/>
    </source>
</evidence>
<dbReference type="PANTHER" id="PTHR32282:SF27">
    <property type="entry name" value="PENICILLIN-BINDING PROTEIN 1A"/>
    <property type="match status" value="1"/>
</dbReference>
<evidence type="ECO:0000259" key="30">
    <source>
        <dbReference type="Pfam" id="PF17092"/>
    </source>
</evidence>
<dbReference type="Gene3D" id="2.40.50.140">
    <property type="entry name" value="Nucleic acid-binding proteins"/>
    <property type="match status" value="1"/>
</dbReference>
<evidence type="ECO:0000313" key="32">
    <source>
        <dbReference type="Proteomes" id="UP000239724"/>
    </source>
</evidence>
<dbReference type="InterPro" id="IPR012338">
    <property type="entry name" value="Beta-lactam/transpept-like"/>
</dbReference>
<dbReference type="GO" id="GO:0009252">
    <property type="term" value="P:peptidoglycan biosynthetic process"/>
    <property type="evidence" value="ECO:0007669"/>
    <property type="project" value="UniProtKB-UniPathway"/>
</dbReference>
<dbReference type="GO" id="GO:0005886">
    <property type="term" value="C:plasma membrane"/>
    <property type="evidence" value="ECO:0007669"/>
    <property type="project" value="UniProtKB-SubCell"/>
</dbReference>
<feature type="domain" description="Penicillin-binding protein OB-like" evidence="30">
    <location>
        <begin position="324"/>
        <end position="460"/>
    </location>
</feature>
<dbReference type="InterPro" id="IPR023346">
    <property type="entry name" value="Lysozyme-like_dom_sf"/>
</dbReference>
<keyword evidence="16" id="KW-0735">Signal-anchor</keyword>
<evidence type="ECO:0000256" key="10">
    <source>
        <dbReference type="ARBA" id="ARBA00022670"/>
    </source>
</evidence>
<dbReference type="Pfam" id="PF00905">
    <property type="entry name" value="Transpeptidase"/>
    <property type="match status" value="1"/>
</dbReference>
<keyword evidence="13" id="KW-0812">Transmembrane</keyword>
<dbReference type="EMBL" id="NHRY01000194">
    <property type="protein sequence ID" value="PPQ31256.1"/>
    <property type="molecule type" value="Genomic_DNA"/>
</dbReference>
<evidence type="ECO:0000256" key="2">
    <source>
        <dbReference type="ARBA" id="ARBA00004752"/>
    </source>
</evidence>
<evidence type="ECO:0000256" key="8">
    <source>
        <dbReference type="ARBA" id="ARBA00022519"/>
    </source>
</evidence>
<evidence type="ECO:0000256" key="26">
    <source>
        <dbReference type="ARBA" id="ARBA00060592"/>
    </source>
</evidence>
<evidence type="ECO:0000256" key="11">
    <source>
        <dbReference type="ARBA" id="ARBA00022676"/>
    </source>
</evidence>
<keyword evidence="17" id="KW-0573">Peptidoglycan synthesis</keyword>
<comment type="pathway">
    <text evidence="26">Glycan biosynthesis.</text>
</comment>
<dbReference type="InterPro" id="IPR001264">
    <property type="entry name" value="Glyco_trans_51"/>
</dbReference>
<keyword evidence="9" id="KW-0121">Carboxypeptidase</keyword>
<name>A0A2S6N9F8_RHOGL</name>
<dbReference type="EC" id="3.4.16.4" evidence="5"/>
<reference evidence="31 32" key="1">
    <citation type="journal article" date="2018" name="Arch. Microbiol.">
        <title>New insights into the metabolic potential of the phototrophic purple bacterium Rhodopila globiformis DSM 161(T) from its draft genome sequence and evidence for a vanadium-dependent nitrogenase.</title>
        <authorList>
            <person name="Imhoff J.F."/>
            <person name="Rahn T."/>
            <person name="Kunzel S."/>
            <person name="Neulinger S.C."/>
        </authorList>
    </citation>
    <scope>NUCLEOTIDE SEQUENCE [LARGE SCALE GENOMIC DNA]</scope>
    <source>
        <strain evidence="31 32">DSM 161</strain>
    </source>
</reference>
<dbReference type="InterPro" id="IPR001460">
    <property type="entry name" value="PCN-bd_Tpept"/>
</dbReference>
<accession>A0A2S6N9F8</accession>
<dbReference type="Gene3D" id="3.40.710.10">
    <property type="entry name" value="DD-peptidase/beta-lactamase superfamily"/>
    <property type="match status" value="2"/>
</dbReference>
<dbReference type="GO" id="GO:0008955">
    <property type="term" value="F:peptidoglycan glycosyltransferase activity"/>
    <property type="evidence" value="ECO:0007669"/>
    <property type="project" value="UniProtKB-EC"/>
</dbReference>
<keyword evidence="15" id="KW-0133">Cell shape</keyword>
<evidence type="ECO:0000256" key="19">
    <source>
        <dbReference type="ARBA" id="ARBA00023136"/>
    </source>
</evidence>
<evidence type="ECO:0000256" key="20">
    <source>
        <dbReference type="ARBA" id="ARBA00023251"/>
    </source>
</evidence>
<dbReference type="NCBIfam" id="TIGR02074">
    <property type="entry name" value="PBP_1a_fam"/>
    <property type="match status" value="1"/>
</dbReference>
<feature type="region of interest" description="Disordered" evidence="27">
    <location>
        <begin position="778"/>
        <end position="830"/>
    </location>
</feature>
<dbReference type="UniPathway" id="UPA00219"/>
<dbReference type="GO" id="GO:0008360">
    <property type="term" value="P:regulation of cell shape"/>
    <property type="evidence" value="ECO:0007669"/>
    <property type="project" value="UniProtKB-KW"/>
</dbReference>
<dbReference type="AlphaFoldDB" id="A0A2S6N9F8"/>
<protein>
    <recommendedName>
        <fullName evidence="6">Penicillin-binding protein 1A</fullName>
        <ecNumber evidence="24">2.4.99.28</ecNumber>
        <ecNumber evidence="5">3.4.16.4</ecNumber>
    </recommendedName>
</protein>
<evidence type="ECO:0000256" key="15">
    <source>
        <dbReference type="ARBA" id="ARBA00022960"/>
    </source>
</evidence>
<dbReference type="SUPFAM" id="SSF53955">
    <property type="entry name" value="Lysozyme-like"/>
    <property type="match status" value="1"/>
</dbReference>
<evidence type="ECO:0000256" key="13">
    <source>
        <dbReference type="ARBA" id="ARBA00022692"/>
    </source>
</evidence>
<evidence type="ECO:0000256" key="7">
    <source>
        <dbReference type="ARBA" id="ARBA00022475"/>
    </source>
</evidence>
<evidence type="ECO:0000256" key="22">
    <source>
        <dbReference type="ARBA" id="ARBA00023316"/>
    </source>
</evidence>
<comment type="caution">
    <text evidence="31">The sequence shown here is derived from an EMBL/GenBank/DDBJ whole genome shotgun (WGS) entry which is preliminary data.</text>
</comment>
<evidence type="ECO:0000256" key="21">
    <source>
        <dbReference type="ARBA" id="ARBA00023268"/>
    </source>
</evidence>
<feature type="domain" description="Glycosyl transferase family 51" evidence="29">
    <location>
        <begin position="58"/>
        <end position="234"/>
    </location>
</feature>
<dbReference type="Pfam" id="PF00912">
    <property type="entry name" value="Transgly"/>
    <property type="match status" value="1"/>
</dbReference>
<dbReference type="PANTHER" id="PTHR32282">
    <property type="entry name" value="BINDING PROTEIN TRANSPEPTIDASE, PUTATIVE-RELATED"/>
    <property type="match status" value="1"/>
</dbReference>
<comment type="catalytic activity">
    <reaction evidence="25">
        <text>[GlcNAc-(1-&gt;4)-Mur2Ac(oyl-L-Ala-gamma-D-Glu-L-Lys-D-Ala-D-Ala)](n)-di-trans,octa-cis-undecaprenyl diphosphate + beta-D-GlcNAc-(1-&gt;4)-Mur2Ac(oyl-L-Ala-gamma-D-Glu-L-Lys-D-Ala-D-Ala)-di-trans,octa-cis-undecaprenyl diphosphate = [GlcNAc-(1-&gt;4)-Mur2Ac(oyl-L-Ala-gamma-D-Glu-L-Lys-D-Ala-D-Ala)](n+1)-di-trans,octa-cis-undecaprenyl diphosphate + di-trans,octa-cis-undecaprenyl diphosphate + H(+)</text>
        <dbReference type="Rhea" id="RHEA:23708"/>
        <dbReference type="Rhea" id="RHEA-COMP:9602"/>
        <dbReference type="Rhea" id="RHEA-COMP:9603"/>
        <dbReference type="ChEBI" id="CHEBI:15378"/>
        <dbReference type="ChEBI" id="CHEBI:58405"/>
        <dbReference type="ChEBI" id="CHEBI:60033"/>
        <dbReference type="ChEBI" id="CHEBI:78435"/>
        <dbReference type="EC" id="2.4.99.28"/>
    </reaction>
</comment>
<dbReference type="FunFam" id="1.10.3810.10:FF:000003">
    <property type="entry name" value="Penicillin-binding protein 1a"/>
    <property type="match status" value="1"/>
</dbReference>
<dbReference type="OrthoDB" id="9766909at2"/>
<dbReference type="InterPro" id="IPR031376">
    <property type="entry name" value="PCB_OB"/>
</dbReference>
<gene>
    <name evidence="31" type="ORF">CCS01_17650</name>
</gene>
<proteinExistence type="inferred from homology"/>
<dbReference type="GO" id="GO:0030288">
    <property type="term" value="C:outer membrane-bounded periplasmic space"/>
    <property type="evidence" value="ECO:0007669"/>
    <property type="project" value="TreeGrafter"/>
</dbReference>
<dbReference type="Gene3D" id="1.10.3810.10">
    <property type="entry name" value="Biosynthetic peptidoglycan transglycosylase-like"/>
    <property type="match status" value="1"/>
</dbReference>
<evidence type="ECO:0000256" key="1">
    <source>
        <dbReference type="ARBA" id="ARBA00004249"/>
    </source>
</evidence>
<evidence type="ECO:0000256" key="9">
    <source>
        <dbReference type="ARBA" id="ARBA00022645"/>
    </source>
</evidence>
<keyword evidence="8" id="KW-0997">Cell inner membrane</keyword>
<evidence type="ECO:0000256" key="6">
    <source>
        <dbReference type="ARBA" id="ARBA00018638"/>
    </source>
</evidence>
<evidence type="ECO:0000256" key="16">
    <source>
        <dbReference type="ARBA" id="ARBA00022968"/>
    </source>
</evidence>
<feature type="compositionally biased region" description="Gly residues" evidence="27">
    <location>
        <begin position="793"/>
        <end position="802"/>
    </location>
</feature>
<comment type="subcellular location">
    <subcellularLocation>
        <location evidence="1">Cell inner membrane</location>
        <topology evidence="1">Single-pass type II membrane protein</topology>
    </subcellularLocation>
</comment>
<comment type="catalytic activity">
    <reaction evidence="23">
        <text>Preferential cleavage: (Ac)2-L-Lys-D-Ala-|-D-Ala. Also transpeptidation of peptidyl-alanyl moieties that are N-acyl substituents of D-alanine.</text>
        <dbReference type="EC" id="3.4.16.4"/>
    </reaction>
</comment>
<dbReference type="GO" id="GO:0046677">
    <property type="term" value="P:response to antibiotic"/>
    <property type="evidence" value="ECO:0007669"/>
    <property type="project" value="UniProtKB-KW"/>
</dbReference>
<keyword evidence="22" id="KW-0961">Cell wall biogenesis/degradation</keyword>
<evidence type="ECO:0000313" key="31">
    <source>
        <dbReference type="EMBL" id="PPQ31256.1"/>
    </source>
</evidence>
<dbReference type="EC" id="2.4.99.28" evidence="24"/>
<dbReference type="GO" id="GO:0009002">
    <property type="term" value="F:serine-type D-Ala-D-Ala carboxypeptidase activity"/>
    <property type="evidence" value="ECO:0007669"/>
    <property type="project" value="UniProtKB-EC"/>
</dbReference>
<sequence>MARGILGAVAAVVLLGGLGGAAVGWIAYQHFAADLPDVDGLRNYQPPVMSRVYAGDSRLLAELATERRIFVPVSAIPEIVKRAFISAEDQNFYSHGGIDPLAIARAGVFDLLHAGQGRRPIGASTITQQVAKNMLLDNQMSLSRKVKEAILAMRIEQTLSKDRILELYLNEIYLGLGSYGVAAAAQAYFNKPMDQLTIAEAAFLAGLPKAPNNLNPFKYPDAARARRDYVLDRMAEDHVITAAQAASAKAEPIVPSEFHRPPPIPGADWFMEEVRRQLVARFGQDATTQGGLMVRTSLDPALQIAAEKSVRNGLMAYDRKMGGWRGPVTHLSLAPAGFETQWPAALNEVARPPGMLPNWKLAVVARTTESEARVDWLSPTGERRTAVLALQDLAWARPVHDGKPDPAPRRITDVVQTGDVVMIEPPSAQPAAPAPATVKGKAPPLVPAANRATLRQIPQVEGALVSLDPQTGRVLAMVGGWSFEQSQFNRATQANRQPGSSFKPMVYLTALEKGISPSQRFLDAPIVIDTPEGRWRPGNYEGNFGGPMSMRVALEESRNLVTLRIAQRVGMKAIADNAIAFHMVDSMPRVLPAALGAVETTVLREAQAYASLATGGREVTPTLIDSVQDPDGHVVMRAEGLTCADCSNAATPPTITDSRPQIADAASVFQLEMMMEGVVQRGTGVAAGKGLNRPIAGKTGTTQDFADAWFAGFTPDLVTVVWVGYDTPASLGNNETGGAVAAPIWHDYMATALAGHPVLSFPVPPGVTLAQWESGTGTVTDAFKPDQVPGASGPVGGGGGGAFSTSTGDGSSAPSPNAPGGVDNSMGGLY</sequence>
<dbReference type="Pfam" id="PF17092">
    <property type="entry name" value="PCB_OB"/>
    <property type="match status" value="1"/>
</dbReference>
<keyword evidence="14" id="KW-0378">Hydrolase</keyword>
<evidence type="ECO:0000256" key="14">
    <source>
        <dbReference type="ARBA" id="ARBA00022801"/>
    </source>
</evidence>
<dbReference type="InterPro" id="IPR050396">
    <property type="entry name" value="Glycosyltr_51/Transpeptidase"/>
</dbReference>
<keyword evidence="32" id="KW-1185">Reference proteome</keyword>
<comment type="similarity">
    <text evidence="4">In the N-terminal section; belongs to the glycosyltransferase 51 family.</text>
</comment>
<evidence type="ECO:0000256" key="24">
    <source>
        <dbReference type="ARBA" id="ARBA00044770"/>
    </source>
</evidence>
<keyword evidence="7" id="KW-1003">Cell membrane</keyword>
<dbReference type="GO" id="GO:0071555">
    <property type="term" value="P:cell wall organization"/>
    <property type="evidence" value="ECO:0007669"/>
    <property type="project" value="UniProtKB-KW"/>
</dbReference>
<keyword evidence="21" id="KW-0511">Multifunctional enzyme</keyword>
<evidence type="ECO:0000256" key="12">
    <source>
        <dbReference type="ARBA" id="ARBA00022679"/>
    </source>
</evidence>
<feature type="compositionally biased region" description="Low complexity" evidence="27">
    <location>
        <begin position="803"/>
        <end position="812"/>
    </location>
</feature>
<evidence type="ECO:0000256" key="25">
    <source>
        <dbReference type="ARBA" id="ARBA00049902"/>
    </source>
</evidence>
<evidence type="ECO:0000256" key="18">
    <source>
        <dbReference type="ARBA" id="ARBA00022989"/>
    </source>
</evidence>
<evidence type="ECO:0000256" key="23">
    <source>
        <dbReference type="ARBA" id="ARBA00034000"/>
    </source>
</evidence>
<evidence type="ECO:0000256" key="17">
    <source>
        <dbReference type="ARBA" id="ARBA00022984"/>
    </source>
</evidence>